<dbReference type="eggNOG" id="COG0745">
    <property type="taxonomic scope" value="Bacteria"/>
</dbReference>
<evidence type="ECO:0000256" key="2">
    <source>
        <dbReference type="ARBA" id="ARBA00023125"/>
    </source>
</evidence>
<keyword evidence="2 4" id="KW-0238">DNA-binding</keyword>
<name>R2TEB0_9ENTE</name>
<dbReference type="OrthoDB" id="2182291at2"/>
<feature type="domain" description="OmpR/PhoB-type" evidence="5">
    <location>
        <begin position="120"/>
        <end position="224"/>
    </location>
</feature>
<dbReference type="Proteomes" id="UP000014197">
    <property type="component" value="Unassembled WGS sequence"/>
</dbReference>
<reference evidence="6 8" key="1">
    <citation type="submission" date="2013-02" db="EMBL/GenBank/DDBJ databases">
        <title>The Genome Sequence of Enterococcus haemoperoxidus BAA-382.</title>
        <authorList>
            <consortium name="The Broad Institute Genome Sequencing Platform"/>
            <consortium name="The Broad Institute Genome Sequencing Center for Infectious Disease"/>
            <person name="Earl A.M."/>
            <person name="Gilmore M.S."/>
            <person name="Lebreton F."/>
            <person name="Walker B."/>
            <person name="Young S.K."/>
            <person name="Zeng Q."/>
            <person name="Gargeya S."/>
            <person name="Fitzgerald M."/>
            <person name="Haas B."/>
            <person name="Abouelleil A."/>
            <person name="Alvarado L."/>
            <person name="Arachchi H.M."/>
            <person name="Berlin A.M."/>
            <person name="Chapman S.B."/>
            <person name="Dewar J."/>
            <person name="Goldberg J."/>
            <person name="Griggs A."/>
            <person name="Gujja S."/>
            <person name="Hansen M."/>
            <person name="Howarth C."/>
            <person name="Imamovic A."/>
            <person name="Larimer J."/>
            <person name="McCowan C."/>
            <person name="Murphy C."/>
            <person name="Neiman D."/>
            <person name="Pearson M."/>
            <person name="Priest M."/>
            <person name="Roberts A."/>
            <person name="Saif S."/>
            <person name="Shea T."/>
            <person name="Sisk P."/>
            <person name="Sykes S."/>
            <person name="Wortman J."/>
            <person name="Nusbaum C."/>
            <person name="Birren B."/>
        </authorList>
    </citation>
    <scope>NUCLEOTIDE SEQUENCE [LARGE SCALE GENOMIC DNA]</scope>
    <source>
        <strain evidence="6 8">ATCC BAA-382</strain>
    </source>
</reference>
<dbReference type="EMBL" id="ASVY01000002">
    <property type="protein sequence ID" value="EOT62373.1"/>
    <property type="molecule type" value="Genomic_DNA"/>
</dbReference>
<evidence type="ECO:0000256" key="1">
    <source>
        <dbReference type="ARBA" id="ARBA00023015"/>
    </source>
</evidence>
<dbReference type="AlphaFoldDB" id="R2TEB0"/>
<dbReference type="RefSeq" id="WP_010761248.1">
    <property type="nucleotide sequence ID" value="NZ_KB946315.1"/>
</dbReference>
<dbReference type="CDD" id="cd00383">
    <property type="entry name" value="trans_reg_C"/>
    <property type="match status" value="1"/>
</dbReference>
<dbReference type="SUPFAM" id="SSF46894">
    <property type="entry name" value="C-terminal effector domain of the bipartite response regulators"/>
    <property type="match status" value="1"/>
</dbReference>
<dbReference type="Proteomes" id="UP000013858">
    <property type="component" value="Unassembled WGS sequence"/>
</dbReference>
<keyword evidence="1" id="KW-0805">Transcription regulation</keyword>
<dbReference type="Gene3D" id="1.10.10.10">
    <property type="entry name" value="Winged helix-like DNA-binding domain superfamily/Winged helix DNA-binding domain"/>
    <property type="match status" value="1"/>
</dbReference>
<evidence type="ECO:0000259" key="5">
    <source>
        <dbReference type="PROSITE" id="PS51755"/>
    </source>
</evidence>
<dbReference type="Pfam" id="PF00486">
    <property type="entry name" value="Trans_reg_C"/>
    <property type="match status" value="1"/>
</dbReference>
<feature type="DNA-binding region" description="OmpR/PhoB-type" evidence="4">
    <location>
        <begin position="120"/>
        <end position="224"/>
    </location>
</feature>
<gene>
    <name evidence="7" type="ORF">I583_01373</name>
    <name evidence="6" type="ORF">UAW_01040</name>
</gene>
<dbReference type="InterPro" id="IPR036388">
    <property type="entry name" value="WH-like_DNA-bd_sf"/>
</dbReference>
<keyword evidence="9" id="KW-1185">Reference proteome</keyword>
<comment type="caution">
    <text evidence="6">The sequence shown here is derived from an EMBL/GenBank/DDBJ whole genome shotgun (WGS) entry which is preliminary data.</text>
</comment>
<evidence type="ECO:0000313" key="9">
    <source>
        <dbReference type="Proteomes" id="UP000014197"/>
    </source>
</evidence>
<dbReference type="SMART" id="SM00862">
    <property type="entry name" value="Trans_reg_C"/>
    <property type="match status" value="1"/>
</dbReference>
<dbReference type="STRING" id="155618.RV06_GL001127"/>
<dbReference type="InterPro" id="IPR016032">
    <property type="entry name" value="Sig_transdc_resp-reg_C-effctor"/>
</dbReference>
<sequence length="231" mass="26830">MYKIGYFSLRTPQNNYYKTLDLDQQCSLELMDKICFDDLGELDILIIEESKELNFTNICEGLLEIRKISDIYILILADEDQMVFTSRMVYLKLGADGIFTEEADEMDLIVKNILKRLKKETVKKRENKSSFEIIPEKSCVLVNKNQEVDLTRQEFIALTILYKNMNQTVTYEDIYKGVWSKSSSGVQKNRVCNLVSHVRKKFADVKNSPVQVKTIRSIGYILDTSFSEKEV</sequence>
<reference evidence="7 9" key="2">
    <citation type="submission" date="2013-03" db="EMBL/GenBank/DDBJ databases">
        <title>The Genome Sequence of Enterococcus haemoperoxidus BAA-382 (PacBio/Illumina hybrid assembly).</title>
        <authorList>
            <consortium name="The Broad Institute Genomics Platform"/>
            <consortium name="The Broad Institute Genome Sequencing Center for Infectious Disease"/>
            <person name="Earl A."/>
            <person name="Russ C."/>
            <person name="Gilmore M."/>
            <person name="Surin D."/>
            <person name="Walker B."/>
            <person name="Young S."/>
            <person name="Zeng Q."/>
            <person name="Gargeya S."/>
            <person name="Fitzgerald M."/>
            <person name="Haas B."/>
            <person name="Abouelleil A."/>
            <person name="Allen A.W."/>
            <person name="Alvarado L."/>
            <person name="Arachchi H.M."/>
            <person name="Berlin A.M."/>
            <person name="Chapman S.B."/>
            <person name="Gainer-Dewar J."/>
            <person name="Goldberg J."/>
            <person name="Griggs A."/>
            <person name="Gujja S."/>
            <person name="Hansen M."/>
            <person name="Howarth C."/>
            <person name="Imamovic A."/>
            <person name="Ireland A."/>
            <person name="Larimer J."/>
            <person name="McCowan C."/>
            <person name="Murphy C."/>
            <person name="Pearson M."/>
            <person name="Poon T.W."/>
            <person name="Priest M."/>
            <person name="Roberts A."/>
            <person name="Saif S."/>
            <person name="Shea T."/>
            <person name="Sisk P."/>
            <person name="Sykes S."/>
            <person name="Wortman J."/>
            <person name="Nusbaum C."/>
            <person name="Birren B."/>
        </authorList>
    </citation>
    <scope>NUCLEOTIDE SEQUENCE [LARGE SCALE GENOMIC DNA]</scope>
    <source>
        <strain evidence="7 9">ATCC BAA-382</strain>
    </source>
</reference>
<dbReference type="GO" id="GO:0003677">
    <property type="term" value="F:DNA binding"/>
    <property type="evidence" value="ECO:0007669"/>
    <property type="project" value="UniProtKB-UniRule"/>
</dbReference>
<protein>
    <recommendedName>
        <fullName evidence="5">OmpR/PhoB-type domain-containing protein</fullName>
    </recommendedName>
</protein>
<organism evidence="6 8">
    <name type="scientific">Enterococcus haemoperoxidus ATCC BAA-382</name>
    <dbReference type="NCBI Taxonomy" id="1158608"/>
    <lineage>
        <taxon>Bacteria</taxon>
        <taxon>Bacillati</taxon>
        <taxon>Bacillota</taxon>
        <taxon>Bacilli</taxon>
        <taxon>Lactobacillales</taxon>
        <taxon>Enterococcaceae</taxon>
        <taxon>Enterococcus</taxon>
    </lineage>
</organism>
<dbReference type="EMBL" id="AJAR01000012">
    <property type="protein sequence ID" value="EOH98444.1"/>
    <property type="molecule type" value="Genomic_DNA"/>
</dbReference>
<evidence type="ECO:0000313" key="8">
    <source>
        <dbReference type="Proteomes" id="UP000013858"/>
    </source>
</evidence>
<dbReference type="PROSITE" id="PS51755">
    <property type="entry name" value="OMPR_PHOB"/>
    <property type="match status" value="1"/>
</dbReference>
<evidence type="ECO:0000256" key="3">
    <source>
        <dbReference type="ARBA" id="ARBA00023163"/>
    </source>
</evidence>
<evidence type="ECO:0000313" key="7">
    <source>
        <dbReference type="EMBL" id="EOT62373.1"/>
    </source>
</evidence>
<proteinExistence type="predicted"/>
<keyword evidence="3" id="KW-0804">Transcription</keyword>
<evidence type="ECO:0000313" key="6">
    <source>
        <dbReference type="EMBL" id="EOH98444.1"/>
    </source>
</evidence>
<dbReference type="GO" id="GO:0000160">
    <property type="term" value="P:phosphorelay signal transduction system"/>
    <property type="evidence" value="ECO:0007669"/>
    <property type="project" value="InterPro"/>
</dbReference>
<evidence type="ECO:0000256" key="4">
    <source>
        <dbReference type="PROSITE-ProRule" id="PRU01091"/>
    </source>
</evidence>
<dbReference type="GO" id="GO:0006355">
    <property type="term" value="P:regulation of DNA-templated transcription"/>
    <property type="evidence" value="ECO:0007669"/>
    <property type="project" value="InterPro"/>
</dbReference>
<dbReference type="PATRIC" id="fig|1158608.3.peg.1016"/>
<accession>R2TEB0</accession>
<dbReference type="InterPro" id="IPR001867">
    <property type="entry name" value="OmpR/PhoB-type_DNA-bd"/>
</dbReference>